<dbReference type="Pfam" id="PF00300">
    <property type="entry name" value="His_Phos_1"/>
    <property type="match status" value="1"/>
</dbReference>
<dbReference type="SMART" id="SM00855">
    <property type="entry name" value="PGAM"/>
    <property type="match status" value="1"/>
</dbReference>
<evidence type="ECO:0000313" key="2">
    <source>
        <dbReference type="Proteomes" id="UP000306113"/>
    </source>
</evidence>
<dbReference type="InterPro" id="IPR050275">
    <property type="entry name" value="PGM_Phosphatase"/>
</dbReference>
<dbReference type="EMBL" id="SSMD01000001">
    <property type="protein sequence ID" value="THD76365.1"/>
    <property type="molecule type" value="Genomic_DNA"/>
</dbReference>
<dbReference type="OrthoDB" id="8347407at2"/>
<organism evidence="1 2">
    <name type="scientific">Thalassobius vesicularis</name>
    <dbReference type="NCBI Taxonomy" id="1294297"/>
    <lineage>
        <taxon>Bacteria</taxon>
        <taxon>Pseudomonadati</taxon>
        <taxon>Pseudomonadota</taxon>
        <taxon>Alphaproteobacteria</taxon>
        <taxon>Rhodobacterales</taxon>
        <taxon>Roseobacteraceae</taxon>
        <taxon>Thalassovita</taxon>
    </lineage>
</organism>
<comment type="caution">
    <text evidence="1">The sequence shown here is derived from an EMBL/GenBank/DDBJ whole genome shotgun (WGS) entry which is preliminary data.</text>
</comment>
<protein>
    <submittedName>
        <fullName evidence="1">Histidine phosphatase family protein</fullName>
    </submittedName>
</protein>
<dbReference type="GO" id="GO:0016791">
    <property type="term" value="F:phosphatase activity"/>
    <property type="evidence" value="ECO:0007669"/>
    <property type="project" value="TreeGrafter"/>
</dbReference>
<dbReference type="InterPro" id="IPR029033">
    <property type="entry name" value="His_PPase_superfam"/>
</dbReference>
<dbReference type="AlphaFoldDB" id="A0A4V3UZC6"/>
<proteinExistence type="predicted"/>
<dbReference type="PANTHER" id="PTHR48100">
    <property type="entry name" value="BROAD-SPECIFICITY PHOSPHATASE YOR283W-RELATED"/>
    <property type="match status" value="1"/>
</dbReference>
<gene>
    <name evidence="1" type="ORF">E7681_00555</name>
</gene>
<evidence type="ECO:0000313" key="1">
    <source>
        <dbReference type="EMBL" id="THD76365.1"/>
    </source>
</evidence>
<accession>A0A4V3UZC6</accession>
<dbReference type="InterPro" id="IPR013078">
    <property type="entry name" value="His_Pase_superF_clade-1"/>
</dbReference>
<dbReference type="Proteomes" id="UP000306113">
    <property type="component" value="Unassembled WGS sequence"/>
</dbReference>
<dbReference type="RefSeq" id="WP_136337309.1">
    <property type="nucleotide sequence ID" value="NZ_SSMD01000001.1"/>
</dbReference>
<sequence length="190" mass="21300">MSRFFWVRHGPTHAKGMVGWTDLPADLSDIGQLERLSAHLPDDALVVSSDLIRAADTATAIAAHRARLPHEPNLREINFGTWEMKRHFEIKEQDLARQYWERPGDTRPPQGESWNQVCTRVNGAVAQLLTAHPGRDIIAVAHFGVILTQVQRALGLAASEAFSHRIDNLSVTELRLKDGQWAADRINHLP</sequence>
<name>A0A4V3UZC6_9RHOB</name>
<dbReference type="SUPFAM" id="SSF53254">
    <property type="entry name" value="Phosphoglycerate mutase-like"/>
    <property type="match status" value="1"/>
</dbReference>
<dbReference type="PANTHER" id="PTHR48100:SF1">
    <property type="entry name" value="HISTIDINE PHOSPHATASE FAMILY PROTEIN-RELATED"/>
    <property type="match status" value="1"/>
</dbReference>
<keyword evidence="2" id="KW-1185">Reference proteome</keyword>
<reference evidence="1 2" key="1">
    <citation type="submission" date="2019-04" db="EMBL/GenBank/DDBJ databases">
        <title>Draft genome sequence of Youngimonas vesicularis.</title>
        <authorList>
            <person name="Hameed A."/>
        </authorList>
    </citation>
    <scope>NUCLEOTIDE SEQUENCE [LARGE SCALE GENOMIC DNA]</scope>
    <source>
        <strain evidence="1 2">CC-AMW-E</strain>
    </source>
</reference>
<dbReference type="GO" id="GO:0005737">
    <property type="term" value="C:cytoplasm"/>
    <property type="evidence" value="ECO:0007669"/>
    <property type="project" value="TreeGrafter"/>
</dbReference>
<dbReference type="Gene3D" id="3.40.50.1240">
    <property type="entry name" value="Phosphoglycerate mutase-like"/>
    <property type="match status" value="1"/>
</dbReference>